<gene>
    <name evidence="1" type="ORF">EJ04DRAFT_77268</name>
</gene>
<sequence>MHARHEIKKWTACGMYEWRVQVHTWPCAGLQERWDGARRGRSVGSCMGRRGGERGGIGWVSLYSCRRHDTLIFDSMYMYICGRRWRAGEDEGGGMKGKRDFLSCPVRNRLTSLAVPTAPAVPLRLWPAAQRRVWYSSRLFAPIVSGAIRCCVTHHSGYCVLAHTSITQDGGPRLLPQPSITCISAVLQPRARSWSCRLEHLLRWPCICVWFGSCCATA</sequence>
<dbReference type="Proteomes" id="UP000799444">
    <property type="component" value="Unassembled WGS sequence"/>
</dbReference>
<organism evidence="1 2">
    <name type="scientific">Polyplosphaeria fusca</name>
    <dbReference type="NCBI Taxonomy" id="682080"/>
    <lineage>
        <taxon>Eukaryota</taxon>
        <taxon>Fungi</taxon>
        <taxon>Dikarya</taxon>
        <taxon>Ascomycota</taxon>
        <taxon>Pezizomycotina</taxon>
        <taxon>Dothideomycetes</taxon>
        <taxon>Pleosporomycetidae</taxon>
        <taxon>Pleosporales</taxon>
        <taxon>Tetraplosphaeriaceae</taxon>
        <taxon>Polyplosphaeria</taxon>
    </lineage>
</organism>
<accession>A0A9P4QQS0</accession>
<evidence type="ECO:0000313" key="1">
    <source>
        <dbReference type="EMBL" id="KAF2729157.1"/>
    </source>
</evidence>
<keyword evidence="2" id="KW-1185">Reference proteome</keyword>
<evidence type="ECO:0000313" key="2">
    <source>
        <dbReference type="Proteomes" id="UP000799444"/>
    </source>
</evidence>
<proteinExistence type="predicted"/>
<dbReference type="EMBL" id="ML996254">
    <property type="protein sequence ID" value="KAF2729157.1"/>
    <property type="molecule type" value="Genomic_DNA"/>
</dbReference>
<dbReference type="AlphaFoldDB" id="A0A9P4QQS0"/>
<reference evidence="1" key="1">
    <citation type="journal article" date="2020" name="Stud. Mycol.">
        <title>101 Dothideomycetes genomes: a test case for predicting lifestyles and emergence of pathogens.</title>
        <authorList>
            <person name="Haridas S."/>
            <person name="Albert R."/>
            <person name="Binder M."/>
            <person name="Bloem J."/>
            <person name="Labutti K."/>
            <person name="Salamov A."/>
            <person name="Andreopoulos B."/>
            <person name="Baker S."/>
            <person name="Barry K."/>
            <person name="Bills G."/>
            <person name="Bluhm B."/>
            <person name="Cannon C."/>
            <person name="Castanera R."/>
            <person name="Culley D."/>
            <person name="Daum C."/>
            <person name="Ezra D."/>
            <person name="Gonzalez J."/>
            <person name="Henrissat B."/>
            <person name="Kuo A."/>
            <person name="Liang C."/>
            <person name="Lipzen A."/>
            <person name="Lutzoni F."/>
            <person name="Magnuson J."/>
            <person name="Mondo S."/>
            <person name="Nolan M."/>
            <person name="Ohm R."/>
            <person name="Pangilinan J."/>
            <person name="Park H.-J."/>
            <person name="Ramirez L."/>
            <person name="Alfaro M."/>
            <person name="Sun H."/>
            <person name="Tritt A."/>
            <person name="Yoshinaga Y."/>
            <person name="Zwiers L.-H."/>
            <person name="Turgeon B."/>
            <person name="Goodwin S."/>
            <person name="Spatafora J."/>
            <person name="Crous P."/>
            <person name="Grigoriev I."/>
        </authorList>
    </citation>
    <scope>NUCLEOTIDE SEQUENCE</scope>
    <source>
        <strain evidence="1">CBS 125425</strain>
    </source>
</reference>
<name>A0A9P4QQS0_9PLEO</name>
<protein>
    <submittedName>
        <fullName evidence="1">Uncharacterized protein</fullName>
    </submittedName>
</protein>
<comment type="caution">
    <text evidence="1">The sequence shown here is derived from an EMBL/GenBank/DDBJ whole genome shotgun (WGS) entry which is preliminary data.</text>
</comment>